<protein>
    <recommendedName>
        <fullName evidence="5">Lipoprotein</fullName>
    </recommendedName>
</protein>
<name>A0AA43ZT04_9LACT</name>
<evidence type="ECO:0000313" key="4">
    <source>
        <dbReference type="Proteomes" id="UP001171751"/>
    </source>
</evidence>
<dbReference type="PROSITE" id="PS51257">
    <property type="entry name" value="PROKAR_LIPOPROTEIN"/>
    <property type="match status" value="1"/>
</dbReference>
<organism evidence="3 4">
    <name type="scientific">Atopococcus tabaci</name>
    <dbReference type="NCBI Taxonomy" id="269774"/>
    <lineage>
        <taxon>Bacteria</taxon>
        <taxon>Bacillati</taxon>
        <taxon>Bacillota</taxon>
        <taxon>Bacilli</taxon>
        <taxon>Lactobacillales</taxon>
        <taxon>Carnobacteriaceae</taxon>
        <taxon>Atopococcus</taxon>
    </lineage>
</organism>
<gene>
    <name evidence="3" type="ORF">Q4F26_05350</name>
</gene>
<comment type="caution">
    <text evidence="3">The sequence shown here is derived from an EMBL/GenBank/DDBJ whole genome shotgun (WGS) entry which is preliminary data.</text>
</comment>
<dbReference type="AlphaFoldDB" id="A0AA43ZT04"/>
<feature type="signal peptide" evidence="2">
    <location>
        <begin position="1"/>
        <end position="23"/>
    </location>
</feature>
<keyword evidence="4" id="KW-1185">Reference proteome</keyword>
<sequence>MEHKVKQLLVLFLFQIIVLSACAAPSHSVRDLEDQQNDVTSQQKKSSKAEVVSHSIESVHNSETTLTREDVNQENSIQENNEPDQTEFNSKEEPISQPSELSYEDFQGFYVTFTGDIYNSRPETIVEILPDEVRIGWPESEYILYQVIGHTLNGNLMTVQTNEIGLNGIIVDQHTFEFSLDTRQDSKILSSNGIDSYLISQEDYNRLVEYSYAY</sequence>
<feature type="region of interest" description="Disordered" evidence="1">
    <location>
        <begin position="33"/>
        <end position="98"/>
    </location>
</feature>
<evidence type="ECO:0008006" key="5">
    <source>
        <dbReference type="Google" id="ProtNLM"/>
    </source>
</evidence>
<keyword evidence="2" id="KW-0732">Signal</keyword>
<reference evidence="3" key="1">
    <citation type="submission" date="2023-07" db="EMBL/GenBank/DDBJ databases">
        <title>Between Cages and Wild: Unraveling the Impact of Captivity on Animal Microbiomes and Antimicrobial Resistance.</title>
        <authorList>
            <person name="Schmartz G.P."/>
            <person name="Rehner J."/>
            <person name="Schuff M.J."/>
            <person name="Becker S.L."/>
            <person name="Kravczyk M."/>
            <person name="Gurevich A."/>
            <person name="Francke R."/>
            <person name="Mueller R."/>
            <person name="Keller V."/>
            <person name="Keller A."/>
        </authorList>
    </citation>
    <scope>NUCLEOTIDE SEQUENCE</scope>
    <source>
        <strain evidence="3">S39M_St_73</strain>
    </source>
</reference>
<feature type="compositionally biased region" description="Polar residues" evidence="1">
    <location>
        <begin position="55"/>
        <end position="65"/>
    </location>
</feature>
<evidence type="ECO:0000256" key="2">
    <source>
        <dbReference type="SAM" id="SignalP"/>
    </source>
</evidence>
<dbReference type="EMBL" id="JAUNQW010000024">
    <property type="protein sequence ID" value="MDO5457757.1"/>
    <property type="molecule type" value="Genomic_DNA"/>
</dbReference>
<proteinExistence type="predicted"/>
<evidence type="ECO:0000313" key="3">
    <source>
        <dbReference type="EMBL" id="MDO5457757.1"/>
    </source>
</evidence>
<feature type="chain" id="PRO_5041469824" description="Lipoprotein" evidence="2">
    <location>
        <begin position="24"/>
        <end position="214"/>
    </location>
</feature>
<dbReference type="Proteomes" id="UP001171751">
    <property type="component" value="Unassembled WGS sequence"/>
</dbReference>
<accession>A0AA43ZT04</accession>
<evidence type="ECO:0000256" key="1">
    <source>
        <dbReference type="SAM" id="MobiDB-lite"/>
    </source>
</evidence>